<comment type="caution">
    <text evidence="2">The sequence shown here is derived from an EMBL/GenBank/DDBJ whole genome shotgun (WGS) entry which is preliminary data.</text>
</comment>
<dbReference type="PANTHER" id="PTHR43792:SF13">
    <property type="entry name" value="ACETYLTRANSFERASE"/>
    <property type="match status" value="1"/>
</dbReference>
<dbReference type="InterPro" id="IPR000182">
    <property type="entry name" value="GNAT_dom"/>
</dbReference>
<dbReference type="InterPro" id="IPR016181">
    <property type="entry name" value="Acyl_CoA_acyltransferase"/>
</dbReference>
<evidence type="ECO:0000313" key="3">
    <source>
        <dbReference type="Proteomes" id="UP001207742"/>
    </source>
</evidence>
<sequence>MLPLRTDRLLLYPCRLPLLTEIYLQNPHAAVSLQAVIPPEWPQPELKEQLPHFIEQLQHDPGSFPWMLWIIVSQADNTVLGDIGFKGRPDPEGMVEIGYALLPAYRRQGFMQEAATALINWAFGQPHVEKVVAECHVTNIASMRVLQKLGMRETGRSPEMIYWQILNNV</sequence>
<feature type="domain" description="N-acetyltransferase" evidence="1">
    <location>
        <begin position="20"/>
        <end position="169"/>
    </location>
</feature>
<dbReference type="PROSITE" id="PS51186">
    <property type="entry name" value="GNAT"/>
    <property type="match status" value="1"/>
</dbReference>
<dbReference type="PANTHER" id="PTHR43792">
    <property type="entry name" value="GNAT FAMILY, PUTATIVE (AFU_ORTHOLOGUE AFUA_3G00765)-RELATED-RELATED"/>
    <property type="match status" value="1"/>
</dbReference>
<evidence type="ECO:0000313" key="2">
    <source>
        <dbReference type="EMBL" id="MCW3488054.1"/>
    </source>
</evidence>
<dbReference type="RefSeq" id="WP_264734861.1">
    <property type="nucleotide sequence ID" value="NZ_JAPDNR010000001.1"/>
</dbReference>
<organism evidence="2 3">
    <name type="scientific">Chitinophaga nivalis</name>
    <dbReference type="NCBI Taxonomy" id="2991709"/>
    <lineage>
        <taxon>Bacteria</taxon>
        <taxon>Pseudomonadati</taxon>
        <taxon>Bacteroidota</taxon>
        <taxon>Chitinophagia</taxon>
        <taxon>Chitinophagales</taxon>
        <taxon>Chitinophagaceae</taxon>
        <taxon>Chitinophaga</taxon>
    </lineage>
</organism>
<name>A0ABT3IVT5_9BACT</name>
<reference evidence="2 3" key="1">
    <citation type="submission" date="2022-10" db="EMBL/GenBank/DDBJ databases">
        <title>Chitinophaga nivalis PC15 sp. nov., isolated from Pyeongchang county, South Korea.</title>
        <authorList>
            <person name="Trinh H.N."/>
        </authorList>
    </citation>
    <scope>NUCLEOTIDE SEQUENCE [LARGE SCALE GENOMIC DNA]</scope>
    <source>
        <strain evidence="2 3">PC14</strain>
    </source>
</reference>
<keyword evidence="3" id="KW-1185">Reference proteome</keyword>
<dbReference type="SUPFAM" id="SSF55729">
    <property type="entry name" value="Acyl-CoA N-acyltransferases (Nat)"/>
    <property type="match status" value="1"/>
</dbReference>
<dbReference type="Gene3D" id="3.40.630.30">
    <property type="match status" value="1"/>
</dbReference>
<proteinExistence type="predicted"/>
<protein>
    <submittedName>
        <fullName evidence="2">GNAT family N-acetyltransferase</fullName>
    </submittedName>
</protein>
<dbReference type="EMBL" id="JAPDNS010000002">
    <property type="protein sequence ID" value="MCW3488054.1"/>
    <property type="molecule type" value="Genomic_DNA"/>
</dbReference>
<accession>A0ABT3IVT5</accession>
<dbReference type="Pfam" id="PF13302">
    <property type="entry name" value="Acetyltransf_3"/>
    <property type="match status" value="1"/>
</dbReference>
<dbReference type="Proteomes" id="UP001207742">
    <property type="component" value="Unassembled WGS sequence"/>
</dbReference>
<evidence type="ECO:0000259" key="1">
    <source>
        <dbReference type="PROSITE" id="PS51186"/>
    </source>
</evidence>
<dbReference type="InterPro" id="IPR051531">
    <property type="entry name" value="N-acetyltransferase"/>
</dbReference>
<gene>
    <name evidence="2" type="ORF">OL497_29445</name>
</gene>